<reference evidence="6 7" key="1">
    <citation type="journal article" date="2017" name="ISME J.">
        <title>Grape pomace compost harbors organohalide-respiring Dehalogenimonas species with novel reductive dehalogenase genes.</title>
        <authorList>
            <person name="Yang Y."/>
            <person name="Higgins S.A."/>
            <person name="Yan J."/>
            <person name="Simsir B."/>
            <person name="Chourey K."/>
            <person name="Iyer R."/>
            <person name="Hettich R.L."/>
            <person name="Baldwin B."/>
            <person name="Ogles D.M."/>
            <person name="Loffler F.E."/>
        </authorList>
    </citation>
    <scope>NUCLEOTIDE SEQUENCE [LARGE SCALE GENOMIC DNA]</scope>
    <source>
        <strain evidence="6 7">GP</strain>
    </source>
</reference>
<dbReference type="InterPro" id="IPR016032">
    <property type="entry name" value="Sig_transdc_resp-reg_C-effctor"/>
</dbReference>
<dbReference type="Proteomes" id="UP000235653">
    <property type="component" value="Unassembled WGS sequence"/>
</dbReference>
<evidence type="ECO:0000256" key="3">
    <source>
        <dbReference type="ARBA" id="ARBA00023015"/>
    </source>
</evidence>
<dbReference type="InterPro" id="IPR036388">
    <property type="entry name" value="WH-like_DNA-bd_sf"/>
</dbReference>
<dbReference type="GO" id="GO:0000156">
    <property type="term" value="F:phosphorelay response regulator activity"/>
    <property type="evidence" value="ECO:0007669"/>
    <property type="project" value="TreeGrafter"/>
</dbReference>
<dbReference type="PROSITE" id="PS50110">
    <property type="entry name" value="RESPONSE_REGULATORY"/>
    <property type="match status" value="1"/>
</dbReference>
<evidence type="ECO:0000313" key="6">
    <source>
        <dbReference type="EMBL" id="PPD58439.1"/>
    </source>
</evidence>
<proteinExistence type="predicted"/>
<dbReference type="Gene3D" id="3.40.50.2300">
    <property type="match status" value="1"/>
</dbReference>
<dbReference type="Pfam" id="PF00072">
    <property type="entry name" value="Response_reg"/>
    <property type="match status" value="1"/>
</dbReference>
<dbReference type="Pfam" id="PF00486">
    <property type="entry name" value="Trans_reg_C"/>
    <property type="match status" value="1"/>
</dbReference>
<dbReference type="PROSITE" id="PS51755">
    <property type="entry name" value="OMPR_PHOB"/>
    <property type="match status" value="1"/>
</dbReference>
<dbReference type="RefSeq" id="WP_102331846.1">
    <property type="nucleotide sequence ID" value="NZ_CP058566.2"/>
</dbReference>
<dbReference type="SMART" id="SM00448">
    <property type="entry name" value="REC"/>
    <property type="match status" value="1"/>
</dbReference>
<dbReference type="SUPFAM" id="SSF46894">
    <property type="entry name" value="C-terminal effector domain of the bipartite response regulators"/>
    <property type="match status" value="1"/>
</dbReference>
<gene>
    <name evidence="6" type="ORF">JP09_004145</name>
</gene>
<dbReference type="PANTHER" id="PTHR48111">
    <property type="entry name" value="REGULATOR OF RPOS"/>
    <property type="match status" value="1"/>
</dbReference>
<dbReference type="InterPro" id="IPR001867">
    <property type="entry name" value="OmpR/PhoB-type_DNA-bd"/>
</dbReference>
<dbReference type="SUPFAM" id="SSF52172">
    <property type="entry name" value="CheY-like"/>
    <property type="match status" value="1"/>
</dbReference>
<dbReference type="PANTHER" id="PTHR48111:SF4">
    <property type="entry name" value="DNA-BINDING DUAL TRANSCRIPTIONAL REGULATOR OMPR"/>
    <property type="match status" value="1"/>
</dbReference>
<dbReference type="GO" id="GO:0032993">
    <property type="term" value="C:protein-DNA complex"/>
    <property type="evidence" value="ECO:0007669"/>
    <property type="project" value="TreeGrafter"/>
</dbReference>
<comment type="caution">
    <text evidence="6">The sequence shown here is derived from an EMBL/GenBank/DDBJ whole genome shotgun (WGS) entry which is preliminary data.</text>
</comment>
<evidence type="ECO:0000313" key="7">
    <source>
        <dbReference type="Proteomes" id="UP000235653"/>
    </source>
</evidence>
<dbReference type="InterPro" id="IPR011006">
    <property type="entry name" value="CheY-like_superfamily"/>
</dbReference>
<dbReference type="CDD" id="cd00383">
    <property type="entry name" value="trans_reg_C"/>
    <property type="match status" value="1"/>
</dbReference>
<dbReference type="GO" id="GO:0006355">
    <property type="term" value="P:regulation of DNA-templated transcription"/>
    <property type="evidence" value="ECO:0007669"/>
    <property type="project" value="InterPro"/>
</dbReference>
<name>A0A2P5P831_9CHLR</name>
<dbReference type="Gene3D" id="1.10.10.10">
    <property type="entry name" value="Winged helix-like DNA-binding domain superfamily/Winged helix DNA-binding domain"/>
    <property type="match status" value="1"/>
</dbReference>
<dbReference type="GO" id="GO:0005829">
    <property type="term" value="C:cytosol"/>
    <property type="evidence" value="ECO:0007669"/>
    <property type="project" value="TreeGrafter"/>
</dbReference>
<keyword evidence="3" id="KW-0805">Transcription regulation</keyword>
<dbReference type="OrthoDB" id="9792810at2"/>
<dbReference type="InterPro" id="IPR039420">
    <property type="entry name" value="WalR-like"/>
</dbReference>
<keyword evidence="7" id="KW-1185">Reference proteome</keyword>
<dbReference type="FunFam" id="3.40.50.2300:FF:000001">
    <property type="entry name" value="DNA-binding response regulator PhoB"/>
    <property type="match status" value="1"/>
</dbReference>
<keyword evidence="4 6" id="KW-0238">DNA-binding</keyword>
<keyword evidence="2" id="KW-0902">Two-component regulatory system</keyword>
<organism evidence="6 7">
    <name type="scientific">Dehalogenimonas etheniformans</name>
    <dbReference type="NCBI Taxonomy" id="1536648"/>
    <lineage>
        <taxon>Bacteria</taxon>
        <taxon>Bacillati</taxon>
        <taxon>Chloroflexota</taxon>
        <taxon>Dehalococcoidia</taxon>
        <taxon>Dehalococcoidales</taxon>
        <taxon>Dehalococcoidaceae</taxon>
        <taxon>Dehalogenimonas</taxon>
    </lineage>
</organism>
<evidence type="ECO:0000256" key="2">
    <source>
        <dbReference type="ARBA" id="ARBA00023012"/>
    </source>
</evidence>
<evidence type="ECO:0000256" key="5">
    <source>
        <dbReference type="ARBA" id="ARBA00023163"/>
    </source>
</evidence>
<dbReference type="GO" id="GO:0000976">
    <property type="term" value="F:transcription cis-regulatory region binding"/>
    <property type="evidence" value="ECO:0007669"/>
    <property type="project" value="TreeGrafter"/>
</dbReference>
<keyword evidence="1" id="KW-0597">Phosphoprotein</keyword>
<dbReference type="InterPro" id="IPR001789">
    <property type="entry name" value="Sig_transdc_resp-reg_receiver"/>
</dbReference>
<protein>
    <submittedName>
        <fullName evidence="6">DNA-binding response regulator</fullName>
    </submittedName>
</protein>
<dbReference type="Gene3D" id="6.10.250.690">
    <property type="match status" value="1"/>
</dbReference>
<dbReference type="AlphaFoldDB" id="A0A2P5P831"/>
<sequence>MSKAKILVVDDEPKIVSTVRAYLERDGYEVLTAGNGKTALDVFRRDKPDLIVLDLMLPEIDGLEVCQTVRRASDVPIIMLTARQEDADKLVGLEIGADDYVTKPFSPRELVARVKVILRRAKPGPASAPSARIEAGGIVVDEGRFEATCHGQPLPLTATEFKILAALVRNAGLVLSRGKLLDILGENYEGYERTIDVHVKNLRRKLREANIKSPCNITTVQGVGYKFQEPENGN</sequence>
<keyword evidence="5" id="KW-0804">Transcription</keyword>
<dbReference type="EMBL" id="JQAN02000007">
    <property type="protein sequence ID" value="PPD58439.1"/>
    <property type="molecule type" value="Genomic_DNA"/>
</dbReference>
<accession>A0A2P5P831</accession>
<dbReference type="SMART" id="SM00862">
    <property type="entry name" value="Trans_reg_C"/>
    <property type="match status" value="1"/>
</dbReference>
<evidence type="ECO:0000256" key="4">
    <source>
        <dbReference type="ARBA" id="ARBA00023125"/>
    </source>
</evidence>
<evidence type="ECO:0000256" key="1">
    <source>
        <dbReference type="ARBA" id="ARBA00022553"/>
    </source>
</evidence>